<evidence type="ECO:0000256" key="4">
    <source>
        <dbReference type="ARBA" id="ARBA00023125"/>
    </source>
</evidence>
<dbReference type="Pfam" id="PF00158">
    <property type="entry name" value="Sigma54_activat"/>
    <property type="match status" value="1"/>
</dbReference>
<evidence type="ECO:0000256" key="5">
    <source>
        <dbReference type="ARBA" id="ARBA00023163"/>
    </source>
</evidence>
<dbReference type="Pfam" id="PF25601">
    <property type="entry name" value="AAA_lid_14"/>
    <property type="match status" value="1"/>
</dbReference>
<dbReference type="PANTHER" id="PTHR32071">
    <property type="entry name" value="TRANSCRIPTIONAL REGULATORY PROTEIN"/>
    <property type="match status" value="1"/>
</dbReference>
<feature type="domain" description="Sigma-54 factor interaction" evidence="6">
    <location>
        <begin position="228"/>
        <end position="458"/>
    </location>
</feature>
<dbReference type="GO" id="GO:0006355">
    <property type="term" value="P:regulation of DNA-templated transcription"/>
    <property type="evidence" value="ECO:0007669"/>
    <property type="project" value="InterPro"/>
</dbReference>
<dbReference type="AlphaFoldDB" id="A0A8B5Y4I1"/>
<dbReference type="SUPFAM" id="SSF52540">
    <property type="entry name" value="P-loop containing nucleoside triphosphate hydrolases"/>
    <property type="match status" value="1"/>
</dbReference>
<dbReference type="EMBL" id="VNKI01000001">
    <property type="protein sequence ID" value="TVX83937.1"/>
    <property type="molecule type" value="Genomic_DNA"/>
</dbReference>
<dbReference type="Pfam" id="PF01590">
    <property type="entry name" value="GAF"/>
    <property type="match status" value="1"/>
</dbReference>
<dbReference type="InterPro" id="IPR003018">
    <property type="entry name" value="GAF"/>
</dbReference>
<evidence type="ECO:0000256" key="2">
    <source>
        <dbReference type="ARBA" id="ARBA00022840"/>
    </source>
</evidence>
<dbReference type="Proteomes" id="UP000317770">
    <property type="component" value="Unassembled WGS sequence"/>
</dbReference>
<dbReference type="CDD" id="cd00009">
    <property type="entry name" value="AAA"/>
    <property type="match status" value="1"/>
</dbReference>
<reference evidence="7 8" key="1">
    <citation type="submission" date="2019-07" db="EMBL/GenBank/DDBJ databases">
        <title>Genome assembly of Bacillus simplex strain GGC-P6A.</title>
        <authorList>
            <person name="Jennings M.E."/>
            <person name="Barton H.A."/>
        </authorList>
    </citation>
    <scope>NUCLEOTIDE SEQUENCE [LARGE SCALE GENOMIC DNA]</scope>
    <source>
        <strain evidence="7 8">GGC-P6A</strain>
    </source>
</reference>
<dbReference type="GO" id="GO:0043565">
    <property type="term" value="F:sequence-specific DNA binding"/>
    <property type="evidence" value="ECO:0007669"/>
    <property type="project" value="InterPro"/>
</dbReference>
<keyword evidence="5" id="KW-0804">Transcription</keyword>
<dbReference type="Gene3D" id="3.40.50.300">
    <property type="entry name" value="P-loop containing nucleotide triphosphate hydrolases"/>
    <property type="match status" value="1"/>
</dbReference>
<dbReference type="Gene3D" id="3.30.450.40">
    <property type="match status" value="1"/>
</dbReference>
<dbReference type="GO" id="GO:0005524">
    <property type="term" value="F:ATP binding"/>
    <property type="evidence" value="ECO:0007669"/>
    <property type="project" value="UniProtKB-KW"/>
</dbReference>
<dbReference type="PROSITE" id="PS50045">
    <property type="entry name" value="SIGMA54_INTERACT_4"/>
    <property type="match status" value="1"/>
</dbReference>
<protein>
    <submittedName>
        <fullName evidence="7">Sigma-54-dependent Fis family transcriptional regulator</fullName>
    </submittedName>
</protein>
<dbReference type="Gene3D" id="1.10.10.60">
    <property type="entry name" value="Homeodomain-like"/>
    <property type="match status" value="1"/>
</dbReference>
<gene>
    <name evidence="7" type="ORF">FQP34_01545</name>
</gene>
<dbReference type="InterPro" id="IPR009057">
    <property type="entry name" value="Homeodomain-like_sf"/>
</dbReference>
<dbReference type="InterPro" id="IPR025944">
    <property type="entry name" value="Sigma_54_int_dom_CS"/>
</dbReference>
<dbReference type="SUPFAM" id="SSF46689">
    <property type="entry name" value="Homeodomain-like"/>
    <property type="match status" value="1"/>
</dbReference>
<keyword evidence="1" id="KW-0547">Nucleotide-binding</keyword>
<keyword evidence="4" id="KW-0238">DNA-binding</keyword>
<sequence>MTTEYSYKEMYNRWEIFINGGNDTSHLRKEVADSWKRCKKLNVNPFKIPPIMDEYEIEEIISKNQYLINVVGPFIKLISDLTKETNFLYVLTDQNGNVIEVRGEKHVVEQAKKSNFVIGANRFEGAGTNAISVAIITGKPIHIGGPEHYNVNFHQWSCAAAPIHDSKGELRGVLTLSGHYSLKHTHTLGMVVSLAKVIEKELLFNEKNLEKEKKNKLSPKNYFTFEDIIGSGEGIQSAINLARMVSKTSTRILVEGESGTGKELFVQAIHHASERSEYPFVAVNCGAIPAQLIESELFGYHDGAFTGAKKGGMPGKFELANNGTLFLDEINSMPEDMQVKLLRVLQENEVTRVGGTTPIPINVRVIGASNESLEKLVDKKDFRRDLYYRLGIIVLQIPPLRERTEDIPELFIYLLNKICKRLNEKCPEFDPDILEYLKSFHWPGNIRELENYIERAVVLSQGKKLTMEYFPYKVIEHFFMPKKIELTSLENMEKQFIQKALDVFDGNMSKTSQLLGITRKTLYNKMKTFNLQKNSRERIL</sequence>
<evidence type="ECO:0000256" key="3">
    <source>
        <dbReference type="ARBA" id="ARBA00023015"/>
    </source>
</evidence>
<dbReference type="PROSITE" id="PS00676">
    <property type="entry name" value="SIGMA54_INTERACT_2"/>
    <property type="match status" value="1"/>
</dbReference>
<dbReference type="PANTHER" id="PTHR32071:SF57">
    <property type="entry name" value="C4-DICARBOXYLATE TRANSPORT TRANSCRIPTIONAL REGULATORY PROTEIN DCTD"/>
    <property type="match status" value="1"/>
</dbReference>
<dbReference type="RefSeq" id="WP_144476592.1">
    <property type="nucleotide sequence ID" value="NZ_VNKI01000001.1"/>
</dbReference>
<name>A0A8B5Y4I1_9BACI</name>
<evidence type="ECO:0000256" key="1">
    <source>
        <dbReference type="ARBA" id="ARBA00022741"/>
    </source>
</evidence>
<dbReference type="InterPro" id="IPR027417">
    <property type="entry name" value="P-loop_NTPase"/>
</dbReference>
<dbReference type="InterPro" id="IPR025662">
    <property type="entry name" value="Sigma_54_int_dom_ATP-bd_1"/>
</dbReference>
<dbReference type="InterPro" id="IPR058031">
    <property type="entry name" value="AAA_lid_NorR"/>
</dbReference>
<proteinExistence type="predicted"/>
<dbReference type="InterPro" id="IPR003593">
    <property type="entry name" value="AAA+_ATPase"/>
</dbReference>
<evidence type="ECO:0000259" key="6">
    <source>
        <dbReference type="PROSITE" id="PS50045"/>
    </source>
</evidence>
<dbReference type="Pfam" id="PF02954">
    <property type="entry name" value="HTH_8"/>
    <property type="match status" value="1"/>
</dbReference>
<dbReference type="FunFam" id="3.40.50.300:FF:000006">
    <property type="entry name" value="DNA-binding transcriptional regulator NtrC"/>
    <property type="match status" value="1"/>
</dbReference>
<dbReference type="PROSITE" id="PS00675">
    <property type="entry name" value="SIGMA54_INTERACT_1"/>
    <property type="match status" value="1"/>
</dbReference>
<organism evidence="7 8">
    <name type="scientific">Peribacillus simplex</name>
    <dbReference type="NCBI Taxonomy" id="1478"/>
    <lineage>
        <taxon>Bacteria</taxon>
        <taxon>Bacillati</taxon>
        <taxon>Bacillota</taxon>
        <taxon>Bacilli</taxon>
        <taxon>Bacillales</taxon>
        <taxon>Bacillaceae</taxon>
        <taxon>Peribacillus</taxon>
    </lineage>
</organism>
<keyword evidence="3" id="KW-0805">Transcription regulation</keyword>
<evidence type="ECO:0000313" key="8">
    <source>
        <dbReference type="Proteomes" id="UP000317770"/>
    </source>
</evidence>
<dbReference type="InterPro" id="IPR002197">
    <property type="entry name" value="HTH_Fis"/>
</dbReference>
<dbReference type="PRINTS" id="PR01590">
    <property type="entry name" value="HTHFIS"/>
</dbReference>
<dbReference type="InterPro" id="IPR025943">
    <property type="entry name" value="Sigma_54_int_dom_ATP-bd_2"/>
</dbReference>
<evidence type="ECO:0000313" key="7">
    <source>
        <dbReference type="EMBL" id="TVX83937.1"/>
    </source>
</evidence>
<dbReference type="InterPro" id="IPR002078">
    <property type="entry name" value="Sigma_54_int"/>
</dbReference>
<dbReference type="PROSITE" id="PS00688">
    <property type="entry name" value="SIGMA54_INTERACT_3"/>
    <property type="match status" value="1"/>
</dbReference>
<accession>A0A8B5Y4I1</accession>
<dbReference type="SMART" id="SM00382">
    <property type="entry name" value="AAA"/>
    <property type="match status" value="1"/>
</dbReference>
<dbReference type="Gene3D" id="1.10.8.60">
    <property type="match status" value="1"/>
</dbReference>
<keyword evidence="2" id="KW-0067">ATP-binding</keyword>
<dbReference type="InterPro" id="IPR029016">
    <property type="entry name" value="GAF-like_dom_sf"/>
</dbReference>
<comment type="caution">
    <text evidence="7">The sequence shown here is derived from an EMBL/GenBank/DDBJ whole genome shotgun (WGS) entry which is preliminary data.</text>
</comment>